<reference evidence="1" key="1">
    <citation type="submission" date="2024-07" db="EMBL/GenBank/DDBJ databases">
        <title>Metagenome and Metagenome-Assembled Genomes of Archaea from a hot spring from the geothermal field of Los Azufres, Mexico.</title>
        <authorList>
            <person name="Marin-Paredes R."/>
            <person name="Martinez-Romero E."/>
            <person name="Servin-Garciduenas L.E."/>
        </authorList>
    </citation>
    <scope>NUCLEOTIDE SEQUENCE</scope>
    <source>
        <strain evidence="1">AZ1-454</strain>
    </source>
</reference>
<gene>
    <name evidence="1" type="primary">hjc</name>
    <name evidence="1" type="ORF">TQ35_0002910</name>
</gene>
<protein>
    <submittedName>
        <fullName evidence="1">Holliday junction resolvase Hjc</fullName>
    </submittedName>
</protein>
<dbReference type="Proteomes" id="UP000053480">
    <property type="component" value="Unassembled WGS sequence"/>
</dbReference>
<evidence type="ECO:0000313" key="2">
    <source>
        <dbReference type="Proteomes" id="UP000053480"/>
    </source>
</evidence>
<dbReference type="EMBL" id="JZWS03000002">
    <property type="protein sequence ID" value="MEW9491139.1"/>
    <property type="molecule type" value="Genomic_DNA"/>
</dbReference>
<proteinExistence type="predicted"/>
<accession>A0ACC6TMN1</accession>
<name>A0ACC6TMN1_9CREN</name>
<organism evidence="1 2">
    <name type="scientific">Candidatus Aramenus sulfurataquae</name>
    <dbReference type="NCBI Taxonomy" id="1326980"/>
    <lineage>
        <taxon>Archaea</taxon>
        <taxon>Thermoproteota</taxon>
        <taxon>Thermoprotei</taxon>
        <taxon>Sulfolobales</taxon>
        <taxon>Sulfolobaceae</taxon>
        <taxon>Candidatus Aramenus</taxon>
    </lineage>
</organism>
<comment type="caution">
    <text evidence="1">The sequence shown here is derived from an EMBL/GenBank/DDBJ whole genome shotgun (WGS) entry which is preliminary data.</text>
</comment>
<sequence length="143" mass="15998">MNSRKAKGSNVERQVLSLLRDRGFAVVRAPASGSKRKDPAPDIIALKLGQIVLIEMKSRKQGKVYITREQAEGIAEFARKSGGELFIGVKLPRLLKFVPFSKVKRTEGGNYVVDEELIEEGLDIDELTRYVEAKISKTLDSFF</sequence>
<evidence type="ECO:0000313" key="1">
    <source>
        <dbReference type="EMBL" id="MEW9491139.1"/>
    </source>
</evidence>